<accession>A0AA36DVS3</accession>
<proteinExistence type="predicted"/>
<keyword evidence="2" id="KW-1185">Reference proteome</keyword>
<evidence type="ECO:0000313" key="1">
    <source>
        <dbReference type="EMBL" id="CAJ0593701.1"/>
    </source>
</evidence>
<organism evidence="1 2">
    <name type="scientific">Cylicocyclus nassatus</name>
    <name type="common">Nematode worm</name>
    <dbReference type="NCBI Taxonomy" id="53992"/>
    <lineage>
        <taxon>Eukaryota</taxon>
        <taxon>Metazoa</taxon>
        <taxon>Ecdysozoa</taxon>
        <taxon>Nematoda</taxon>
        <taxon>Chromadorea</taxon>
        <taxon>Rhabditida</taxon>
        <taxon>Rhabditina</taxon>
        <taxon>Rhabditomorpha</taxon>
        <taxon>Strongyloidea</taxon>
        <taxon>Strongylidae</taxon>
        <taxon>Cylicocyclus</taxon>
    </lineage>
</organism>
<gene>
    <name evidence="1" type="ORF">CYNAS_LOCUS5684</name>
</gene>
<dbReference type="EMBL" id="CATQJL010000112">
    <property type="protein sequence ID" value="CAJ0593701.1"/>
    <property type="molecule type" value="Genomic_DNA"/>
</dbReference>
<reference evidence="1" key="1">
    <citation type="submission" date="2023-07" db="EMBL/GenBank/DDBJ databases">
        <authorList>
            <consortium name="CYATHOMIX"/>
        </authorList>
    </citation>
    <scope>NUCLEOTIDE SEQUENCE</scope>
    <source>
        <strain evidence="1">N/A</strain>
    </source>
</reference>
<comment type="caution">
    <text evidence="1">The sequence shown here is derived from an EMBL/GenBank/DDBJ whole genome shotgun (WGS) entry which is preliminary data.</text>
</comment>
<protein>
    <submittedName>
        <fullName evidence="1">Uncharacterized protein</fullName>
    </submittedName>
</protein>
<name>A0AA36DVS3_CYLNA</name>
<dbReference type="Proteomes" id="UP001176961">
    <property type="component" value="Unassembled WGS sequence"/>
</dbReference>
<dbReference type="AlphaFoldDB" id="A0AA36DVS3"/>
<sequence length="106" mass="11858">MFAARMEKVTRQVDSDLQITQHMGLLDQRVLRWTPSVLPIEPSHWVPVKIYHTSGSVLDLPESIPALPGPGKMGFGIEVDVCGPHIQSTRLSSHLSEPRIKRFSDC</sequence>
<evidence type="ECO:0000313" key="2">
    <source>
        <dbReference type="Proteomes" id="UP001176961"/>
    </source>
</evidence>